<evidence type="ECO:0000256" key="1">
    <source>
        <dbReference type="SAM" id="MobiDB-lite"/>
    </source>
</evidence>
<feature type="compositionally biased region" description="Low complexity" evidence="1">
    <location>
        <begin position="15"/>
        <end position="32"/>
    </location>
</feature>
<proteinExistence type="predicted"/>
<dbReference type="Pfam" id="PF10306">
    <property type="entry name" value="FLILHELTA"/>
    <property type="match status" value="1"/>
</dbReference>
<comment type="caution">
    <text evidence="2">The sequence shown here is derived from an EMBL/GenBank/DDBJ whole genome shotgun (WGS) entry which is preliminary data.</text>
</comment>
<dbReference type="PANTHER" id="PTHR28002:SF1">
    <property type="entry name" value="MIOREX COMPLEX COMPONENT 11"/>
    <property type="match status" value="1"/>
</dbReference>
<feature type="region of interest" description="Disordered" evidence="1">
    <location>
        <begin position="1"/>
        <end position="63"/>
    </location>
</feature>
<keyword evidence="3" id="KW-1185">Reference proteome</keyword>
<dbReference type="GO" id="GO:0005739">
    <property type="term" value="C:mitochondrion"/>
    <property type="evidence" value="ECO:0007669"/>
    <property type="project" value="TreeGrafter"/>
</dbReference>
<accession>A0A9P1H0R9</accession>
<evidence type="ECO:0000313" key="2">
    <source>
        <dbReference type="EMBL" id="CAI4213846.1"/>
    </source>
</evidence>
<dbReference type="PANTHER" id="PTHR28002">
    <property type="entry name" value="MIOREX COMPLEX COMPONENT 11"/>
    <property type="match status" value="1"/>
</dbReference>
<protein>
    <submittedName>
        <fullName evidence="2">Uncharacterized protein</fullName>
    </submittedName>
</protein>
<dbReference type="OrthoDB" id="5580261at2759"/>
<gene>
    <name evidence="2" type="ORF">PPNO1_LOCUS3590</name>
</gene>
<feature type="compositionally biased region" description="Basic residues" evidence="1">
    <location>
        <begin position="183"/>
        <end position="197"/>
    </location>
</feature>
<evidence type="ECO:0000313" key="3">
    <source>
        <dbReference type="Proteomes" id="UP000838763"/>
    </source>
</evidence>
<dbReference type="InterPro" id="IPR018811">
    <property type="entry name" value="MRX11"/>
</dbReference>
<feature type="region of interest" description="Disordered" evidence="1">
    <location>
        <begin position="169"/>
        <end position="197"/>
    </location>
</feature>
<feature type="compositionally biased region" description="Pro residues" evidence="1">
    <location>
        <begin position="33"/>
        <end position="62"/>
    </location>
</feature>
<name>A0A9P1H0R9_9PEZI</name>
<organism evidence="2 3">
    <name type="scientific">Parascedosporium putredinis</name>
    <dbReference type="NCBI Taxonomy" id="1442378"/>
    <lineage>
        <taxon>Eukaryota</taxon>
        <taxon>Fungi</taxon>
        <taxon>Dikarya</taxon>
        <taxon>Ascomycota</taxon>
        <taxon>Pezizomycotina</taxon>
        <taxon>Sordariomycetes</taxon>
        <taxon>Hypocreomycetidae</taxon>
        <taxon>Microascales</taxon>
        <taxon>Microascaceae</taxon>
        <taxon>Parascedosporium</taxon>
    </lineage>
</organism>
<dbReference type="EMBL" id="CALLCH030000009">
    <property type="protein sequence ID" value="CAI4213846.1"/>
    <property type="molecule type" value="Genomic_DNA"/>
</dbReference>
<dbReference type="AlphaFoldDB" id="A0A9P1H0R9"/>
<dbReference type="Proteomes" id="UP000838763">
    <property type="component" value="Unassembled WGS sequence"/>
</dbReference>
<sequence length="197" mass="21896">MPDGRQDVAPQIFTSPSFPQLPSFSQSDFSARPRPPPPPWPLAAPFPPRPLPPTPPNAPPPNRALFLHETSPSSSTRASKIIDKLPPFLQKYATGLRGAPVSHVVAFLVLHEITAIVPLLGLFGLFHYTQYAPAAYITDHWGSYVSDGVARFERYFKRKGWFGFGDEATSPADSHSGELRMGMPRRRRTRRTPKLLS</sequence>
<reference evidence="2" key="1">
    <citation type="submission" date="2022-11" db="EMBL/GenBank/DDBJ databases">
        <authorList>
            <person name="Scott C."/>
            <person name="Bruce N."/>
        </authorList>
    </citation>
    <scope>NUCLEOTIDE SEQUENCE</scope>
</reference>